<dbReference type="EMBL" id="JBCNJP010000017">
    <property type="protein sequence ID" value="KAK9064552.1"/>
    <property type="molecule type" value="Genomic_DNA"/>
</dbReference>
<keyword evidence="2" id="KW-0805">Transcription regulation</keyword>
<feature type="domain" description="BHLH" evidence="6">
    <location>
        <begin position="164"/>
        <end position="214"/>
    </location>
</feature>
<organism evidence="7 8">
    <name type="scientific">Deinandra increscens subsp. villosa</name>
    <dbReference type="NCBI Taxonomy" id="3103831"/>
    <lineage>
        <taxon>Eukaryota</taxon>
        <taxon>Viridiplantae</taxon>
        <taxon>Streptophyta</taxon>
        <taxon>Embryophyta</taxon>
        <taxon>Tracheophyta</taxon>
        <taxon>Spermatophyta</taxon>
        <taxon>Magnoliopsida</taxon>
        <taxon>eudicotyledons</taxon>
        <taxon>Gunneridae</taxon>
        <taxon>Pentapetalae</taxon>
        <taxon>asterids</taxon>
        <taxon>campanulids</taxon>
        <taxon>Asterales</taxon>
        <taxon>Asteraceae</taxon>
        <taxon>Asteroideae</taxon>
        <taxon>Heliantheae alliance</taxon>
        <taxon>Madieae</taxon>
        <taxon>Madiinae</taxon>
        <taxon>Deinandra</taxon>
    </lineage>
</organism>
<gene>
    <name evidence="7" type="ORF">SSX86_015934</name>
</gene>
<keyword evidence="4" id="KW-0539">Nucleus</keyword>
<comment type="subcellular location">
    <subcellularLocation>
        <location evidence="1">Nucleus</location>
    </subcellularLocation>
</comment>
<dbReference type="SUPFAM" id="SSF47459">
    <property type="entry name" value="HLH, helix-loop-helix DNA-binding domain"/>
    <property type="match status" value="1"/>
</dbReference>
<dbReference type="PROSITE" id="PS50888">
    <property type="entry name" value="BHLH"/>
    <property type="match status" value="1"/>
</dbReference>
<sequence>MDDDHDFTLGINSNMELLENINPSLGTFNSSNDNGHEFNGHEFTPLSGNNFADRHHQRHELPFMPLADGSDHNPNFNFDGDHHSDSFYDLLTRLPKTPEDIVKRVYGDESLRNSNPSNSRPRRVTGENKSSRNYGCGGKKRGKNSAAKAEKPREVVHVRARRGEATDSHSLAERLRREKINRKLKCLQELVPGCYKTMGMSVMLEVTISYIRSLQSQIEFLSMKLTAASMFYDFNSAEMDAFDAMKEANGYEAQVMETMGGEGYYGNQLLQSQSTWPI</sequence>
<comment type="caution">
    <text evidence="7">The sequence shown here is derived from an EMBL/GenBank/DDBJ whole genome shotgun (WGS) entry which is preliminary data.</text>
</comment>
<accession>A0AAP0D1S9</accession>
<evidence type="ECO:0000256" key="5">
    <source>
        <dbReference type="SAM" id="MobiDB-lite"/>
    </source>
</evidence>
<evidence type="ECO:0000259" key="6">
    <source>
        <dbReference type="PROSITE" id="PS50888"/>
    </source>
</evidence>
<evidence type="ECO:0000313" key="7">
    <source>
        <dbReference type="EMBL" id="KAK9064552.1"/>
    </source>
</evidence>
<keyword evidence="3" id="KW-0804">Transcription</keyword>
<protein>
    <recommendedName>
        <fullName evidence="6">BHLH domain-containing protein</fullName>
    </recommendedName>
</protein>
<dbReference type="AlphaFoldDB" id="A0AAP0D1S9"/>
<dbReference type="GO" id="GO:0005634">
    <property type="term" value="C:nucleus"/>
    <property type="evidence" value="ECO:0007669"/>
    <property type="project" value="UniProtKB-SubCell"/>
</dbReference>
<dbReference type="InterPro" id="IPR036638">
    <property type="entry name" value="HLH_DNA-bd_sf"/>
</dbReference>
<dbReference type="PANTHER" id="PTHR12565">
    <property type="entry name" value="STEROL REGULATORY ELEMENT-BINDING PROTEIN"/>
    <property type="match status" value="1"/>
</dbReference>
<dbReference type="Gene3D" id="4.10.280.10">
    <property type="entry name" value="Helix-loop-helix DNA-binding domain"/>
    <property type="match status" value="1"/>
</dbReference>
<feature type="region of interest" description="Disordered" evidence="5">
    <location>
        <begin position="105"/>
        <end position="153"/>
    </location>
</feature>
<dbReference type="SMART" id="SM00353">
    <property type="entry name" value="HLH"/>
    <property type="match status" value="1"/>
</dbReference>
<dbReference type="Pfam" id="PF00010">
    <property type="entry name" value="HLH"/>
    <property type="match status" value="1"/>
</dbReference>
<dbReference type="InterPro" id="IPR024097">
    <property type="entry name" value="bHLH_ZIP_TF"/>
</dbReference>
<reference evidence="7 8" key="1">
    <citation type="submission" date="2024-04" db="EMBL/GenBank/DDBJ databases">
        <title>The reference genome of an endangered Asteraceae, Deinandra increscens subsp. villosa, native to the Central Coast of California.</title>
        <authorList>
            <person name="Guilliams M."/>
            <person name="Hasenstab-Lehman K."/>
            <person name="Meyer R."/>
            <person name="Mcevoy S."/>
        </authorList>
    </citation>
    <scope>NUCLEOTIDE SEQUENCE [LARGE SCALE GENOMIC DNA]</scope>
    <source>
        <tissue evidence="7">Leaf</tissue>
    </source>
</reference>
<dbReference type="GO" id="GO:0046983">
    <property type="term" value="F:protein dimerization activity"/>
    <property type="evidence" value="ECO:0007669"/>
    <property type="project" value="InterPro"/>
</dbReference>
<evidence type="ECO:0000256" key="3">
    <source>
        <dbReference type="ARBA" id="ARBA00023163"/>
    </source>
</evidence>
<evidence type="ECO:0000256" key="1">
    <source>
        <dbReference type="ARBA" id="ARBA00004123"/>
    </source>
</evidence>
<evidence type="ECO:0000256" key="4">
    <source>
        <dbReference type="ARBA" id="ARBA00023242"/>
    </source>
</evidence>
<name>A0AAP0D1S9_9ASTR</name>
<evidence type="ECO:0000256" key="2">
    <source>
        <dbReference type="ARBA" id="ARBA00023015"/>
    </source>
</evidence>
<proteinExistence type="predicted"/>
<evidence type="ECO:0000313" key="8">
    <source>
        <dbReference type="Proteomes" id="UP001408789"/>
    </source>
</evidence>
<keyword evidence="8" id="KW-1185">Reference proteome</keyword>
<dbReference type="GO" id="GO:0003700">
    <property type="term" value="F:DNA-binding transcription factor activity"/>
    <property type="evidence" value="ECO:0007669"/>
    <property type="project" value="TreeGrafter"/>
</dbReference>
<dbReference type="Proteomes" id="UP001408789">
    <property type="component" value="Unassembled WGS sequence"/>
</dbReference>
<dbReference type="InterPro" id="IPR011598">
    <property type="entry name" value="bHLH_dom"/>
</dbReference>
<dbReference type="PANTHER" id="PTHR12565:SF407">
    <property type="entry name" value="MYC-TYPE, BASIC HELIX-LOOP-HELIX (BHLH) DOMAIN-CONTAINING PROTEIN-RELATED"/>
    <property type="match status" value="1"/>
</dbReference>